<comment type="caution">
    <text evidence="1">The sequence shown here is derived from an EMBL/GenBank/DDBJ whole genome shotgun (WGS) entry which is preliminary data.</text>
</comment>
<reference evidence="1 2" key="1">
    <citation type="submission" date="2020-08" db="EMBL/GenBank/DDBJ databases">
        <title>Sequencing the genomes of 1000 actinobacteria strains.</title>
        <authorList>
            <person name="Klenk H.-P."/>
        </authorList>
    </citation>
    <scope>NUCLEOTIDE SEQUENCE [LARGE SCALE GENOMIC DNA]</scope>
    <source>
        <strain evidence="1 2">DSM 19079</strain>
    </source>
</reference>
<organism evidence="1 2">
    <name type="scientific">Micrococcus flavus</name>
    <dbReference type="NCBI Taxonomy" id="384602"/>
    <lineage>
        <taxon>Bacteria</taxon>
        <taxon>Bacillati</taxon>
        <taxon>Actinomycetota</taxon>
        <taxon>Actinomycetes</taxon>
        <taxon>Micrococcales</taxon>
        <taxon>Micrococcaceae</taxon>
        <taxon>Micrococcus</taxon>
    </lineage>
</organism>
<dbReference type="EMBL" id="JACHMC010000001">
    <property type="protein sequence ID" value="MBB4883743.1"/>
    <property type="molecule type" value="Genomic_DNA"/>
</dbReference>
<evidence type="ECO:0000313" key="2">
    <source>
        <dbReference type="Proteomes" id="UP000560081"/>
    </source>
</evidence>
<dbReference type="AlphaFoldDB" id="A0A4Y8X0A2"/>
<keyword evidence="2" id="KW-1185">Reference proteome</keyword>
<dbReference type="Proteomes" id="UP000560081">
    <property type="component" value="Unassembled WGS sequence"/>
</dbReference>
<sequence>MTAHAAVPRPAGTGPRRMAVGGVLLTVPAVVLFLLMLLAPLLFALPSAAVHALLAVSAVAGLVGAGFVVAHAVAAGRGGRILAAVAVLALASLHAAAVAAAVLSPSSHLGELGTTVMFGGGLLLAVAGLLCWVDSGGRAELRRRRG</sequence>
<evidence type="ECO:0000313" key="1">
    <source>
        <dbReference type="EMBL" id="MBB4883743.1"/>
    </source>
</evidence>
<accession>A0A4Y8X0A2</accession>
<protein>
    <submittedName>
        <fullName evidence="1">Uncharacterized protein</fullName>
    </submittedName>
</protein>
<proteinExistence type="predicted"/>
<name>A0A4Y8X0A2_9MICC</name>
<dbReference type="RefSeq" id="WP_135030499.1">
    <property type="nucleotide sequence ID" value="NZ_BMLA01000004.1"/>
</dbReference>
<gene>
    <name evidence="1" type="ORF">BJ976_002094</name>
</gene>